<reference evidence="1" key="1">
    <citation type="submission" date="2021-06" db="EMBL/GenBank/DDBJ databases">
        <authorList>
            <person name="Kallberg Y."/>
            <person name="Tangrot J."/>
            <person name="Rosling A."/>
        </authorList>
    </citation>
    <scope>NUCLEOTIDE SEQUENCE</scope>
    <source>
        <strain evidence="1">BR232B</strain>
    </source>
</reference>
<name>A0A9N9GT13_9GLOM</name>
<evidence type="ECO:0000313" key="1">
    <source>
        <dbReference type="EMBL" id="CAG8624229.1"/>
    </source>
</evidence>
<organism evidence="1 2">
    <name type="scientific">Paraglomus brasilianum</name>
    <dbReference type="NCBI Taxonomy" id="144538"/>
    <lineage>
        <taxon>Eukaryota</taxon>
        <taxon>Fungi</taxon>
        <taxon>Fungi incertae sedis</taxon>
        <taxon>Mucoromycota</taxon>
        <taxon>Glomeromycotina</taxon>
        <taxon>Glomeromycetes</taxon>
        <taxon>Paraglomerales</taxon>
        <taxon>Paraglomeraceae</taxon>
        <taxon>Paraglomus</taxon>
    </lineage>
</organism>
<feature type="non-terminal residue" evidence="1">
    <location>
        <position position="1"/>
    </location>
</feature>
<sequence>GIVELLLDKPTTCVPELWLVVDDWKRPYIYKQVENFKDKIHKEDEPHLLARKYMYYSKDLKKPVLTTVGAVMEDAVKQLKTYIYSGKGQARDIL</sequence>
<accession>A0A9N9GT13</accession>
<dbReference type="AlphaFoldDB" id="A0A9N9GT13"/>
<protein>
    <submittedName>
        <fullName evidence="1">11008_t:CDS:1</fullName>
    </submittedName>
</protein>
<gene>
    <name evidence="1" type="ORF">PBRASI_LOCUS8884</name>
</gene>
<comment type="caution">
    <text evidence="1">The sequence shown here is derived from an EMBL/GenBank/DDBJ whole genome shotgun (WGS) entry which is preliminary data.</text>
</comment>
<dbReference type="Proteomes" id="UP000789739">
    <property type="component" value="Unassembled WGS sequence"/>
</dbReference>
<proteinExistence type="predicted"/>
<keyword evidence="2" id="KW-1185">Reference proteome</keyword>
<dbReference type="EMBL" id="CAJVPI010001720">
    <property type="protein sequence ID" value="CAG8624229.1"/>
    <property type="molecule type" value="Genomic_DNA"/>
</dbReference>
<evidence type="ECO:0000313" key="2">
    <source>
        <dbReference type="Proteomes" id="UP000789739"/>
    </source>
</evidence>
<dbReference type="OrthoDB" id="3068380at2759"/>